<dbReference type="eggNOG" id="KOG4308">
    <property type="taxonomic scope" value="Eukaryota"/>
</dbReference>
<dbReference type="Pfam" id="PF13516">
    <property type="entry name" value="LRR_6"/>
    <property type="match status" value="3"/>
</dbReference>
<dbReference type="PANTHER" id="PTHR24114:SF2">
    <property type="entry name" value="F-BOX DOMAIN-CONTAINING PROTEIN-RELATED"/>
    <property type="match status" value="1"/>
</dbReference>
<feature type="compositionally biased region" description="Basic residues" evidence="1">
    <location>
        <begin position="566"/>
        <end position="585"/>
    </location>
</feature>
<dbReference type="HOGENOM" id="CLU_406845_0_0_1"/>
<feature type="region of interest" description="Disordered" evidence="1">
    <location>
        <begin position="189"/>
        <end position="252"/>
    </location>
</feature>
<feature type="compositionally biased region" description="Acidic residues" evidence="1">
    <location>
        <begin position="630"/>
        <end position="639"/>
    </location>
</feature>
<dbReference type="SMART" id="SM00368">
    <property type="entry name" value="LRR_RI"/>
    <property type="match status" value="3"/>
</dbReference>
<reference evidence="2 3" key="1">
    <citation type="journal article" date="2004" name="Science">
        <title>The genome of the diatom Thalassiosira pseudonana: ecology, evolution, and metabolism.</title>
        <authorList>
            <person name="Armbrust E.V."/>
            <person name="Berges J.A."/>
            <person name="Bowler C."/>
            <person name="Green B.R."/>
            <person name="Martinez D."/>
            <person name="Putnam N.H."/>
            <person name="Zhou S."/>
            <person name="Allen A.E."/>
            <person name="Apt K.E."/>
            <person name="Bechner M."/>
            <person name="Brzezinski M.A."/>
            <person name="Chaal B.K."/>
            <person name="Chiovitti A."/>
            <person name="Davis A.K."/>
            <person name="Demarest M.S."/>
            <person name="Detter J.C."/>
            <person name="Glavina T."/>
            <person name="Goodstein D."/>
            <person name="Hadi M.Z."/>
            <person name="Hellsten U."/>
            <person name="Hildebrand M."/>
            <person name="Jenkins B.D."/>
            <person name="Jurka J."/>
            <person name="Kapitonov V.V."/>
            <person name="Kroger N."/>
            <person name="Lau W.W."/>
            <person name="Lane T.W."/>
            <person name="Larimer F.W."/>
            <person name="Lippmeier J.C."/>
            <person name="Lucas S."/>
            <person name="Medina M."/>
            <person name="Montsant A."/>
            <person name="Obornik M."/>
            <person name="Parker M.S."/>
            <person name="Palenik B."/>
            <person name="Pazour G.J."/>
            <person name="Richardson P.M."/>
            <person name="Rynearson T.A."/>
            <person name="Saito M.A."/>
            <person name="Schwartz D.C."/>
            <person name="Thamatrakoln K."/>
            <person name="Valentin K."/>
            <person name="Vardi A."/>
            <person name="Wilkerson F.P."/>
            <person name="Rokhsar D.S."/>
        </authorList>
    </citation>
    <scope>NUCLEOTIDE SEQUENCE [LARGE SCALE GENOMIC DNA]</scope>
    <source>
        <strain evidence="2 3">CCMP1335</strain>
    </source>
</reference>
<feature type="compositionally biased region" description="Acidic residues" evidence="1">
    <location>
        <begin position="67"/>
        <end position="94"/>
    </location>
</feature>
<dbReference type="InterPro" id="IPR052394">
    <property type="entry name" value="LRR-containing"/>
</dbReference>
<sequence length="676" mass="73246">MGKNKKKTEAAVNGATETETKEENETTEETPAEESTPESTEDASDAKDEDVKDTTEELKTNNGAEDTNGDADDEGGDNLGEEDDDAKNDEDEDSAPAIKPAAPQAQESMDEMEDCKLSPLDADFQRQSLRDALEGNVEDIPTPTLASAVNAAKSAVASVKSSINNHIKFSDSTKEQKSSLHADEYSNYQDQLHNPNNHESALQADDESDPRGKANAILSKFRRKKEHNRPIPGSGTKAHSHPRKSPFRSEVARLRQQQRLEKEKKGTDPEGTGVPKVGIAVTTAPPDSASFAKQTVKLKHNLLNSIGEFLTSAFADDEEASGSYFSQDLLDQISRSDPSIEGVWLQAKSLNDNHVQQLCESLIRNKVVTEVWLQSNQITDVGAAHIAHMLKFNKSIKELFLGENQIGPKGAAALASALARGNSTLVALGLGDNHIGVEGAGAFAAALRHNHNLYTLDIKNNDIPGKSSIRGLLHKMLEFNASDPGDESLVMGLQEELCSLVTNLPSDMAESVVMQAEEALKMAMLCRKRGDIVGAAEAEGIFIRICTTGEAPQDPPEELANAVREHQKHQPPKIKKKKSSGSGKKKQSEPDRLDELNEELSKLTHDRDASAEGEQSIEDMKPEEGKENAPAEESEEENTPVEGEKSDDKADAEETPPPAAADGTTEKKESGDEEEK</sequence>
<accession>B8CBZ5</accession>
<reference evidence="2 3" key="2">
    <citation type="journal article" date="2008" name="Nature">
        <title>The Phaeodactylum genome reveals the evolutionary history of diatom genomes.</title>
        <authorList>
            <person name="Bowler C."/>
            <person name="Allen A.E."/>
            <person name="Badger J.H."/>
            <person name="Grimwood J."/>
            <person name="Jabbari K."/>
            <person name="Kuo A."/>
            <person name="Maheswari U."/>
            <person name="Martens C."/>
            <person name="Maumus F."/>
            <person name="Otillar R.P."/>
            <person name="Rayko E."/>
            <person name="Salamov A."/>
            <person name="Vandepoele K."/>
            <person name="Beszteri B."/>
            <person name="Gruber A."/>
            <person name="Heijde M."/>
            <person name="Katinka M."/>
            <person name="Mock T."/>
            <person name="Valentin K."/>
            <person name="Verret F."/>
            <person name="Berges J.A."/>
            <person name="Brownlee C."/>
            <person name="Cadoret J.P."/>
            <person name="Chiovitti A."/>
            <person name="Choi C.J."/>
            <person name="Coesel S."/>
            <person name="De Martino A."/>
            <person name="Detter J.C."/>
            <person name="Durkin C."/>
            <person name="Falciatore A."/>
            <person name="Fournet J."/>
            <person name="Haruta M."/>
            <person name="Huysman M.J."/>
            <person name="Jenkins B.D."/>
            <person name="Jiroutova K."/>
            <person name="Jorgensen R.E."/>
            <person name="Joubert Y."/>
            <person name="Kaplan A."/>
            <person name="Kroger N."/>
            <person name="Kroth P.G."/>
            <person name="La Roche J."/>
            <person name="Lindquist E."/>
            <person name="Lommer M."/>
            <person name="Martin-Jezequel V."/>
            <person name="Lopez P.J."/>
            <person name="Lucas S."/>
            <person name="Mangogna M."/>
            <person name="McGinnis K."/>
            <person name="Medlin L.K."/>
            <person name="Montsant A."/>
            <person name="Oudot-Le Secq M.P."/>
            <person name="Napoli C."/>
            <person name="Obornik M."/>
            <person name="Parker M.S."/>
            <person name="Petit J.L."/>
            <person name="Porcel B.M."/>
            <person name="Poulsen N."/>
            <person name="Robison M."/>
            <person name="Rychlewski L."/>
            <person name="Rynearson T.A."/>
            <person name="Schmutz J."/>
            <person name="Shapiro H."/>
            <person name="Siaut M."/>
            <person name="Stanley M."/>
            <person name="Sussman M.R."/>
            <person name="Taylor A.R."/>
            <person name="Vardi A."/>
            <person name="von Dassow P."/>
            <person name="Vyverman W."/>
            <person name="Willis A."/>
            <person name="Wyrwicz L.S."/>
            <person name="Rokhsar D.S."/>
            <person name="Weissenbach J."/>
            <person name="Armbrust E.V."/>
            <person name="Green B.R."/>
            <person name="Van de Peer Y."/>
            <person name="Grigoriev I.V."/>
        </authorList>
    </citation>
    <scope>NUCLEOTIDE SEQUENCE [LARGE SCALE GENOMIC DNA]</scope>
    <source>
        <strain evidence="2 3">CCMP1335</strain>
    </source>
</reference>
<organism evidence="2 3">
    <name type="scientific">Thalassiosira pseudonana</name>
    <name type="common">Marine diatom</name>
    <name type="synonym">Cyclotella nana</name>
    <dbReference type="NCBI Taxonomy" id="35128"/>
    <lineage>
        <taxon>Eukaryota</taxon>
        <taxon>Sar</taxon>
        <taxon>Stramenopiles</taxon>
        <taxon>Ochrophyta</taxon>
        <taxon>Bacillariophyta</taxon>
        <taxon>Coscinodiscophyceae</taxon>
        <taxon>Thalassiosirophycidae</taxon>
        <taxon>Thalassiosirales</taxon>
        <taxon>Thalassiosiraceae</taxon>
        <taxon>Thalassiosira</taxon>
    </lineage>
</organism>
<feature type="compositionally biased region" description="Polar residues" evidence="1">
    <location>
        <begin position="189"/>
        <end position="200"/>
    </location>
</feature>
<dbReference type="PaxDb" id="35128-Thaps24759"/>
<dbReference type="Gene3D" id="3.80.10.10">
    <property type="entry name" value="Ribonuclease Inhibitor"/>
    <property type="match status" value="1"/>
</dbReference>
<evidence type="ECO:0000313" key="2">
    <source>
        <dbReference type="EMBL" id="EED88681.1"/>
    </source>
</evidence>
<feature type="region of interest" description="Disordered" evidence="1">
    <location>
        <begin position="257"/>
        <end position="276"/>
    </location>
</feature>
<feature type="compositionally biased region" description="Basic and acidic residues" evidence="1">
    <location>
        <begin position="44"/>
        <end position="59"/>
    </location>
</feature>
<dbReference type="Proteomes" id="UP000001449">
    <property type="component" value="Chromosome 14"/>
</dbReference>
<evidence type="ECO:0000256" key="1">
    <source>
        <dbReference type="SAM" id="MobiDB-lite"/>
    </source>
</evidence>
<dbReference type="GeneID" id="7451620"/>
<feature type="region of interest" description="Disordered" evidence="1">
    <location>
        <begin position="1"/>
        <end position="123"/>
    </location>
</feature>
<proteinExistence type="predicted"/>
<dbReference type="InterPro" id="IPR001611">
    <property type="entry name" value="Leu-rich_rpt"/>
</dbReference>
<dbReference type="PANTHER" id="PTHR24114">
    <property type="entry name" value="LEUCINE RICH REPEAT FAMILY PROTEIN"/>
    <property type="match status" value="1"/>
</dbReference>
<dbReference type="KEGG" id="tps:THAPSDRAFT_24759"/>
<feature type="compositionally biased region" description="Low complexity" evidence="1">
    <location>
        <begin position="95"/>
        <end position="106"/>
    </location>
</feature>
<feature type="compositionally biased region" description="Basic and acidic residues" evidence="1">
    <location>
        <begin position="586"/>
        <end position="610"/>
    </location>
</feature>
<gene>
    <name evidence="2" type="ORF">THAPSDRAFT_24759</name>
</gene>
<keyword evidence="3" id="KW-1185">Reference proteome</keyword>
<feature type="compositionally biased region" description="Acidic residues" evidence="1">
    <location>
        <begin position="25"/>
        <end position="43"/>
    </location>
</feature>
<feature type="compositionally biased region" description="Basic and acidic residues" evidence="1">
    <location>
        <begin position="257"/>
        <end position="268"/>
    </location>
</feature>
<dbReference type="SUPFAM" id="SSF52047">
    <property type="entry name" value="RNI-like"/>
    <property type="match status" value="1"/>
</dbReference>
<name>B8CBZ5_THAPS</name>
<feature type="region of interest" description="Disordered" evidence="1">
    <location>
        <begin position="550"/>
        <end position="676"/>
    </location>
</feature>
<dbReference type="EMBL" id="CM000649">
    <property type="protein sequence ID" value="EED88681.1"/>
    <property type="molecule type" value="Genomic_DNA"/>
</dbReference>
<protein>
    <submittedName>
        <fullName evidence="2">Uncharacterized protein</fullName>
    </submittedName>
</protein>
<dbReference type="InterPro" id="IPR032675">
    <property type="entry name" value="LRR_dom_sf"/>
</dbReference>
<dbReference type="AlphaFoldDB" id="B8CBZ5"/>
<feature type="compositionally biased region" description="Basic and acidic residues" evidence="1">
    <location>
        <begin position="618"/>
        <end position="629"/>
    </location>
</feature>
<evidence type="ECO:0000313" key="3">
    <source>
        <dbReference type="Proteomes" id="UP000001449"/>
    </source>
</evidence>
<dbReference type="RefSeq" id="XP_002293672.1">
    <property type="nucleotide sequence ID" value="XM_002293636.1"/>
</dbReference>
<dbReference type="InParanoid" id="B8CBZ5"/>